<accession>A0A5M9MDY1</accession>
<name>A0A5M9MDY1_9EURO</name>
<comment type="caution">
    <text evidence="2">The sequence shown here is derived from an EMBL/GenBank/DDBJ whole genome shotgun (WGS) entry which is preliminary data.</text>
</comment>
<proteinExistence type="predicted"/>
<organism evidence="2 3">
    <name type="scientific">Aspergillus tanneri</name>
    <dbReference type="NCBI Taxonomy" id="1220188"/>
    <lineage>
        <taxon>Eukaryota</taxon>
        <taxon>Fungi</taxon>
        <taxon>Dikarya</taxon>
        <taxon>Ascomycota</taxon>
        <taxon>Pezizomycotina</taxon>
        <taxon>Eurotiomycetes</taxon>
        <taxon>Eurotiomycetidae</taxon>
        <taxon>Eurotiales</taxon>
        <taxon>Aspergillaceae</taxon>
        <taxon>Aspergillus</taxon>
        <taxon>Aspergillus subgen. Circumdati</taxon>
    </lineage>
</organism>
<dbReference type="EMBL" id="QUQM01000006">
    <property type="protein sequence ID" value="KAA8645178.1"/>
    <property type="molecule type" value="Genomic_DNA"/>
</dbReference>
<dbReference type="Proteomes" id="UP000324241">
    <property type="component" value="Unassembled WGS sequence"/>
</dbReference>
<dbReference type="AlphaFoldDB" id="A0A5M9MDY1"/>
<evidence type="ECO:0000313" key="2">
    <source>
        <dbReference type="EMBL" id="KAA8645178.1"/>
    </source>
</evidence>
<feature type="region of interest" description="Disordered" evidence="1">
    <location>
        <begin position="1"/>
        <end position="25"/>
    </location>
</feature>
<evidence type="ECO:0000313" key="3">
    <source>
        <dbReference type="Proteomes" id="UP000324241"/>
    </source>
</evidence>
<sequence>MSDTAYGTFSSDGNGNFSGTYNMPDRTQRTINGRFSSAVPAFSVPIATVTYSGPLSGVHNVDGVVGAAIEDVKLDDGPILGGKLMPPLDRGYHVMGQGSWSATS</sequence>
<feature type="compositionally biased region" description="Polar residues" evidence="1">
    <location>
        <begin position="1"/>
        <end position="21"/>
    </location>
</feature>
<dbReference type="OrthoDB" id="4482821at2759"/>
<gene>
    <name evidence="2" type="ORF">ATNIH1004_009395</name>
</gene>
<dbReference type="RefSeq" id="XP_033424539.1">
    <property type="nucleotide sequence ID" value="XM_033573987.1"/>
</dbReference>
<reference evidence="2 3" key="1">
    <citation type="submission" date="2019-08" db="EMBL/GenBank/DDBJ databases">
        <title>The genome sequence of a newly discovered highly antifungal drug resistant Aspergillus species, Aspergillus tanneri NIH 1004.</title>
        <authorList>
            <person name="Mounaud S."/>
            <person name="Singh I."/>
            <person name="Joardar V."/>
            <person name="Pakala S."/>
            <person name="Pakala S."/>
            <person name="Venepally P."/>
            <person name="Chung J.K."/>
            <person name="Losada L."/>
            <person name="Nierman W.C."/>
        </authorList>
    </citation>
    <scope>NUCLEOTIDE SEQUENCE [LARGE SCALE GENOMIC DNA]</scope>
    <source>
        <strain evidence="2 3">NIH1004</strain>
    </source>
</reference>
<evidence type="ECO:0000256" key="1">
    <source>
        <dbReference type="SAM" id="MobiDB-lite"/>
    </source>
</evidence>
<protein>
    <submittedName>
        <fullName evidence="2">Uncharacterized protein</fullName>
    </submittedName>
</protein>
<dbReference type="GeneID" id="54332097"/>